<dbReference type="AlphaFoldDB" id="A0A392RTM7"/>
<comment type="caution">
    <text evidence="2">The sequence shown here is derived from an EMBL/GenBank/DDBJ whole genome shotgun (WGS) entry which is preliminary data.</text>
</comment>
<name>A0A392RTM7_9FABA</name>
<organism evidence="2 3">
    <name type="scientific">Trifolium medium</name>
    <dbReference type="NCBI Taxonomy" id="97028"/>
    <lineage>
        <taxon>Eukaryota</taxon>
        <taxon>Viridiplantae</taxon>
        <taxon>Streptophyta</taxon>
        <taxon>Embryophyta</taxon>
        <taxon>Tracheophyta</taxon>
        <taxon>Spermatophyta</taxon>
        <taxon>Magnoliopsida</taxon>
        <taxon>eudicotyledons</taxon>
        <taxon>Gunneridae</taxon>
        <taxon>Pentapetalae</taxon>
        <taxon>rosids</taxon>
        <taxon>fabids</taxon>
        <taxon>Fabales</taxon>
        <taxon>Fabaceae</taxon>
        <taxon>Papilionoideae</taxon>
        <taxon>50 kb inversion clade</taxon>
        <taxon>NPAAA clade</taxon>
        <taxon>Hologalegina</taxon>
        <taxon>IRL clade</taxon>
        <taxon>Trifolieae</taxon>
        <taxon>Trifolium</taxon>
    </lineage>
</organism>
<feature type="non-terminal residue" evidence="2">
    <location>
        <position position="1"/>
    </location>
</feature>
<dbReference type="Proteomes" id="UP000265520">
    <property type="component" value="Unassembled WGS sequence"/>
</dbReference>
<feature type="region of interest" description="Disordered" evidence="1">
    <location>
        <begin position="15"/>
        <end position="124"/>
    </location>
</feature>
<protein>
    <submittedName>
        <fullName evidence="2">Uncharacterized protein</fullName>
    </submittedName>
</protein>
<feature type="non-terminal residue" evidence="2">
    <location>
        <position position="124"/>
    </location>
</feature>
<evidence type="ECO:0000313" key="3">
    <source>
        <dbReference type="Proteomes" id="UP000265520"/>
    </source>
</evidence>
<keyword evidence="3" id="KW-1185">Reference proteome</keyword>
<proteinExistence type="predicted"/>
<sequence>EASQHVDMLVDKIVSGMEDEDCGDPQAGMEHQRSHPSSIVPEEDRPLNVVLQQHPGSPVSEHPLDVSGLWTSPLREGQGRSRERVGSPQSLKGDSVVSSTARAPRHRDRSQSCPPRAKGSVMSG</sequence>
<evidence type="ECO:0000256" key="1">
    <source>
        <dbReference type="SAM" id="MobiDB-lite"/>
    </source>
</evidence>
<dbReference type="EMBL" id="LXQA010261857">
    <property type="protein sequence ID" value="MCI38955.1"/>
    <property type="molecule type" value="Genomic_DNA"/>
</dbReference>
<accession>A0A392RTM7</accession>
<evidence type="ECO:0000313" key="2">
    <source>
        <dbReference type="EMBL" id="MCI38955.1"/>
    </source>
</evidence>
<feature type="compositionally biased region" description="Polar residues" evidence="1">
    <location>
        <begin position="87"/>
        <end position="101"/>
    </location>
</feature>
<reference evidence="2 3" key="1">
    <citation type="journal article" date="2018" name="Front. Plant Sci.">
        <title>Red Clover (Trifolium pratense) and Zigzag Clover (T. medium) - A Picture of Genomic Similarities and Differences.</title>
        <authorList>
            <person name="Dluhosova J."/>
            <person name="Istvanek J."/>
            <person name="Nedelnik J."/>
            <person name="Repkova J."/>
        </authorList>
    </citation>
    <scope>NUCLEOTIDE SEQUENCE [LARGE SCALE GENOMIC DNA]</scope>
    <source>
        <strain evidence="3">cv. 10/8</strain>
        <tissue evidence="2">Leaf</tissue>
    </source>
</reference>